<dbReference type="Proteomes" id="UP000887043">
    <property type="component" value="Unassembled WGS sequence"/>
</dbReference>
<reference evidence="1" key="1">
    <citation type="submission" date="2021-08" db="EMBL/GenBank/DDBJ databases">
        <title>Prevotella lacticifex sp. nov., isolated from rumen of cow.</title>
        <authorList>
            <person name="Shinkai T."/>
            <person name="Ikeyama N."/>
            <person name="Kumagai M."/>
            <person name="Ohmori H."/>
            <person name="Sakamoto M."/>
            <person name="Ohkuma M."/>
            <person name="Mitsumori M."/>
        </authorList>
    </citation>
    <scope>NUCLEOTIDE SEQUENCE</scope>
    <source>
        <strain evidence="1">DSM 11371</strain>
    </source>
</reference>
<gene>
    <name evidence="1" type="ORF">PRRU23_12210</name>
</gene>
<organism evidence="1 2">
    <name type="scientific">Segatella bryantii</name>
    <name type="common">Prevotella bryantii</name>
    <dbReference type="NCBI Taxonomy" id="77095"/>
    <lineage>
        <taxon>Bacteria</taxon>
        <taxon>Pseudomonadati</taxon>
        <taxon>Bacteroidota</taxon>
        <taxon>Bacteroidia</taxon>
        <taxon>Bacteroidales</taxon>
        <taxon>Prevotellaceae</taxon>
        <taxon>Segatella</taxon>
    </lineage>
</organism>
<dbReference type="AlphaFoldDB" id="A0AA37MIV9"/>
<evidence type="ECO:0000313" key="2">
    <source>
        <dbReference type="Proteomes" id="UP000887043"/>
    </source>
</evidence>
<comment type="caution">
    <text evidence="1">The sequence shown here is derived from an EMBL/GenBank/DDBJ whole genome shotgun (WGS) entry which is preliminary data.</text>
</comment>
<sequence length="231" mass="26647">MYQELLVKTTFDETLRRCMIYADEAPELILIQLVERKEIALLDEIVDRIHASTNRSFVLVGVPIIDWCKELMPWNDQAVDRRPESGKYAPQVLALLENEILPQLYQQYGAQPVVLGGYSLGGLFALWASTRSSCFDYIAAASPSVWISNWMTYVENHPVQAKKVYMSLGDREEHCKNRYMKQVGDNIRSYHEQLIRQLGGDNTVLLWNKGGHFQDFAFRIADSYSWIILHV</sequence>
<dbReference type="InterPro" id="IPR029058">
    <property type="entry name" value="AB_hydrolase_fold"/>
</dbReference>
<dbReference type="SUPFAM" id="SSF53474">
    <property type="entry name" value="alpha/beta-Hydrolases"/>
    <property type="match status" value="1"/>
</dbReference>
<evidence type="ECO:0000313" key="1">
    <source>
        <dbReference type="EMBL" id="GJG27521.1"/>
    </source>
</evidence>
<protein>
    <submittedName>
        <fullName evidence="1">Esterase</fullName>
    </submittedName>
</protein>
<dbReference type="Gene3D" id="3.40.50.1820">
    <property type="entry name" value="alpha/beta hydrolase"/>
    <property type="match status" value="1"/>
</dbReference>
<dbReference type="InterPro" id="IPR000801">
    <property type="entry name" value="Esterase-like"/>
</dbReference>
<accession>A0AA37MIV9</accession>
<dbReference type="EMBL" id="BPTR01000001">
    <property type="protein sequence ID" value="GJG27521.1"/>
    <property type="molecule type" value="Genomic_DNA"/>
</dbReference>
<proteinExistence type="predicted"/>
<name>A0AA37MIV9_SEGBR</name>
<dbReference type="RefSeq" id="WP_006281279.1">
    <property type="nucleotide sequence ID" value="NZ_BPTR01000001.1"/>
</dbReference>
<dbReference type="Pfam" id="PF00756">
    <property type="entry name" value="Esterase"/>
    <property type="match status" value="1"/>
</dbReference>